<reference evidence="2 3" key="1">
    <citation type="submission" date="2024-09" db="EMBL/GenBank/DDBJ databases">
        <title>Novel species of the genus Pelomonas and Roseateles isolated from streams.</title>
        <authorList>
            <person name="Lu H."/>
        </authorList>
    </citation>
    <scope>NUCLEOTIDE SEQUENCE [LARGE SCALE GENOMIC DNA]</scope>
    <source>
        <strain evidence="2 3">DC23W</strain>
    </source>
</reference>
<name>A0ABW7EIN9_9BURK</name>
<accession>A0ABW7EIN9</accession>
<proteinExistence type="predicted"/>
<evidence type="ECO:0000313" key="2">
    <source>
        <dbReference type="EMBL" id="MFG6413317.1"/>
    </source>
</evidence>
<evidence type="ECO:0000259" key="1">
    <source>
        <dbReference type="Pfam" id="PF04965"/>
    </source>
</evidence>
<dbReference type="SUPFAM" id="SSF160719">
    <property type="entry name" value="gpW/gp25-like"/>
    <property type="match status" value="1"/>
</dbReference>
<dbReference type="RefSeq" id="WP_394469407.1">
    <property type="nucleotide sequence ID" value="NZ_JBIGHY010000002.1"/>
</dbReference>
<organism evidence="2 3">
    <name type="scientific">Pelomonas dachongensis</name>
    <dbReference type="NCBI Taxonomy" id="3299029"/>
    <lineage>
        <taxon>Bacteria</taxon>
        <taxon>Pseudomonadati</taxon>
        <taxon>Pseudomonadota</taxon>
        <taxon>Betaproteobacteria</taxon>
        <taxon>Burkholderiales</taxon>
        <taxon>Sphaerotilaceae</taxon>
        <taxon>Roseateles</taxon>
    </lineage>
</organism>
<gene>
    <name evidence="2" type="ORF">ACG02S_05335</name>
</gene>
<dbReference type="Pfam" id="PF04965">
    <property type="entry name" value="GPW_gp25"/>
    <property type="match status" value="1"/>
</dbReference>
<dbReference type="InterPro" id="IPR007048">
    <property type="entry name" value="IraD/Gp25-like"/>
</dbReference>
<keyword evidence="3" id="KW-1185">Reference proteome</keyword>
<feature type="domain" description="IraD/Gp25-like" evidence="1">
    <location>
        <begin position="33"/>
        <end position="126"/>
    </location>
</feature>
<sequence length="144" mass="15546">MIKPAPTLANFSEPIGWPLLPVPDANGQLHYPSLAQSVRQLIQVLLSTRPGEQLMRPGFGAGLENLLTEPNTVATRSRIKDLVGDALKRWEPRIVVDGIAVDPVSDAATGVADGVRVEIAYRHQRTGAPARVGLTLVMESRHAN</sequence>
<protein>
    <submittedName>
        <fullName evidence="2">GPW/gp25 family protein</fullName>
    </submittedName>
</protein>
<evidence type="ECO:0000313" key="3">
    <source>
        <dbReference type="Proteomes" id="UP001606300"/>
    </source>
</evidence>
<dbReference type="EMBL" id="JBIGHY010000002">
    <property type="protein sequence ID" value="MFG6413317.1"/>
    <property type="molecule type" value="Genomic_DNA"/>
</dbReference>
<dbReference type="Proteomes" id="UP001606300">
    <property type="component" value="Unassembled WGS sequence"/>
</dbReference>
<dbReference type="Gene3D" id="3.10.450.40">
    <property type="match status" value="1"/>
</dbReference>
<comment type="caution">
    <text evidence="2">The sequence shown here is derived from an EMBL/GenBank/DDBJ whole genome shotgun (WGS) entry which is preliminary data.</text>
</comment>